<organism evidence="2 3">
    <name type="scientific">Allosphingosinicella humi</name>
    <dbReference type="NCBI Taxonomy" id="2068657"/>
    <lineage>
        <taxon>Bacteria</taxon>
        <taxon>Pseudomonadati</taxon>
        <taxon>Pseudomonadota</taxon>
        <taxon>Alphaproteobacteria</taxon>
        <taxon>Sphingomonadales</taxon>
        <taxon>Sphingomonadaceae</taxon>
        <taxon>Allosphingosinicella</taxon>
    </lineage>
</organism>
<dbReference type="AlphaFoldDB" id="A0A2U2J0T7"/>
<name>A0A2U2J0T7_9SPHN</name>
<accession>A0A2U2J0T7</accession>
<dbReference type="OrthoDB" id="5771277at2"/>
<evidence type="ECO:0000313" key="2">
    <source>
        <dbReference type="EMBL" id="PWG01956.1"/>
    </source>
</evidence>
<sequence length="115" mass="11825">MNKIYFAGALALLSGVAACSEQPNANREATSAPAEQSATVPTDAVYSATGEVTGIAGETVTISHGPVPDLQWPAMTMEFRAPSSDMLATVAAGDQVAFAFRQADGGYVLTSLTKN</sequence>
<dbReference type="InterPro" id="IPR021647">
    <property type="entry name" value="CusF_Ec"/>
</dbReference>
<evidence type="ECO:0000313" key="3">
    <source>
        <dbReference type="Proteomes" id="UP000245916"/>
    </source>
</evidence>
<reference evidence="2 3" key="1">
    <citation type="submission" date="2018-05" db="EMBL/GenBank/DDBJ databases">
        <title>Genome of Sphingosinicella humi QZX222.</title>
        <authorList>
            <person name="Qiao Z."/>
            <person name="Wang G."/>
        </authorList>
    </citation>
    <scope>NUCLEOTIDE SEQUENCE [LARGE SCALE GENOMIC DNA]</scope>
    <source>
        <strain evidence="2 3">QZX222</strain>
    </source>
</reference>
<dbReference type="Proteomes" id="UP000245916">
    <property type="component" value="Unassembled WGS sequence"/>
</dbReference>
<dbReference type="InterPro" id="IPR042230">
    <property type="entry name" value="CusF_sf"/>
</dbReference>
<dbReference type="EMBL" id="QFFF01000001">
    <property type="protein sequence ID" value="PWG01956.1"/>
    <property type="molecule type" value="Genomic_DNA"/>
</dbReference>
<dbReference type="Pfam" id="PF11604">
    <property type="entry name" value="CusF_Ec"/>
    <property type="match status" value="1"/>
</dbReference>
<proteinExistence type="predicted"/>
<protein>
    <recommendedName>
        <fullName evidence="4">Copper-binding protein</fullName>
    </recommendedName>
</protein>
<dbReference type="Gene3D" id="2.40.50.320">
    <property type="entry name" value="Copper binding periplasmic protein CusF"/>
    <property type="match status" value="1"/>
</dbReference>
<feature type="region of interest" description="Disordered" evidence="1">
    <location>
        <begin position="22"/>
        <end position="41"/>
    </location>
</feature>
<evidence type="ECO:0000256" key="1">
    <source>
        <dbReference type="SAM" id="MobiDB-lite"/>
    </source>
</evidence>
<comment type="caution">
    <text evidence="2">The sequence shown here is derived from an EMBL/GenBank/DDBJ whole genome shotgun (WGS) entry which is preliminary data.</text>
</comment>
<gene>
    <name evidence="2" type="ORF">DF286_03045</name>
</gene>
<dbReference type="PROSITE" id="PS51257">
    <property type="entry name" value="PROKAR_LIPOPROTEIN"/>
    <property type="match status" value="1"/>
</dbReference>
<keyword evidence="3" id="KW-1185">Reference proteome</keyword>
<feature type="compositionally biased region" description="Polar residues" evidence="1">
    <location>
        <begin position="22"/>
        <end position="40"/>
    </location>
</feature>
<dbReference type="RefSeq" id="WP_109270096.1">
    <property type="nucleotide sequence ID" value="NZ_QFFF01000001.1"/>
</dbReference>
<evidence type="ECO:0008006" key="4">
    <source>
        <dbReference type="Google" id="ProtNLM"/>
    </source>
</evidence>